<dbReference type="SUPFAM" id="SSF55729">
    <property type="entry name" value="Acyl-CoA N-acyltransferases (Nat)"/>
    <property type="match status" value="1"/>
</dbReference>
<comment type="caution">
    <text evidence="4">The sequence shown here is derived from an EMBL/GenBank/DDBJ whole genome shotgun (WGS) entry which is preliminary data.</text>
</comment>
<evidence type="ECO:0000313" key="4">
    <source>
        <dbReference type="EMBL" id="MBP2323699.1"/>
    </source>
</evidence>
<evidence type="ECO:0000256" key="1">
    <source>
        <dbReference type="ARBA" id="ARBA00022679"/>
    </source>
</evidence>
<protein>
    <submittedName>
        <fullName evidence="4">GNAT superfamily N-acetyltransferase</fullName>
    </submittedName>
</protein>
<sequence length="159" mass="17535">MRVQRLVPDDWRIWRDVRLASLADAPYAFGSSLALEQQFDEAAWRARLSNGMAAVAFVGEDAVGTIAGYVPEDGNDPTLVAAWVHAGARGRGVGDALVAEMLRWSRERGHERVYLRVADGNHAARKLFLRNGFTPTGVRMPLESDPSAGTEFLVHELVY</sequence>
<name>A0ABS4THB2_9PSEU</name>
<dbReference type="EMBL" id="JAGINW010000001">
    <property type="protein sequence ID" value="MBP2323699.1"/>
    <property type="molecule type" value="Genomic_DNA"/>
</dbReference>
<dbReference type="Pfam" id="PF00583">
    <property type="entry name" value="Acetyltransf_1"/>
    <property type="match status" value="1"/>
</dbReference>
<evidence type="ECO:0000313" key="5">
    <source>
        <dbReference type="Proteomes" id="UP001519332"/>
    </source>
</evidence>
<gene>
    <name evidence="4" type="ORF">JOF56_004084</name>
</gene>
<evidence type="ECO:0000256" key="2">
    <source>
        <dbReference type="ARBA" id="ARBA00023315"/>
    </source>
</evidence>
<dbReference type="InterPro" id="IPR016181">
    <property type="entry name" value="Acyl_CoA_acyltransferase"/>
</dbReference>
<organism evidence="4 5">
    <name type="scientific">Kibdelosporangium banguiense</name>
    <dbReference type="NCBI Taxonomy" id="1365924"/>
    <lineage>
        <taxon>Bacteria</taxon>
        <taxon>Bacillati</taxon>
        <taxon>Actinomycetota</taxon>
        <taxon>Actinomycetes</taxon>
        <taxon>Pseudonocardiales</taxon>
        <taxon>Pseudonocardiaceae</taxon>
        <taxon>Kibdelosporangium</taxon>
    </lineage>
</organism>
<keyword evidence="5" id="KW-1185">Reference proteome</keyword>
<dbReference type="Gene3D" id="3.40.630.30">
    <property type="match status" value="1"/>
</dbReference>
<feature type="domain" description="N-acetyltransferase" evidence="3">
    <location>
        <begin position="1"/>
        <end position="159"/>
    </location>
</feature>
<dbReference type="PANTHER" id="PTHR43877">
    <property type="entry name" value="AMINOALKYLPHOSPHONATE N-ACETYLTRANSFERASE-RELATED-RELATED"/>
    <property type="match status" value="1"/>
</dbReference>
<dbReference type="CDD" id="cd04301">
    <property type="entry name" value="NAT_SF"/>
    <property type="match status" value="1"/>
</dbReference>
<dbReference type="InterPro" id="IPR050832">
    <property type="entry name" value="Bact_Acetyltransf"/>
</dbReference>
<keyword evidence="2" id="KW-0012">Acyltransferase</keyword>
<proteinExistence type="predicted"/>
<dbReference type="RefSeq" id="WP_209640501.1">
    <property type="nucleotide sequence ID" value="NZ_JAGINW010000001.1"/>
</dbReference>
<keyword evidence="1" id="KW-0808">Transferase</keyword>
<accession>A0ABS4THB2</accession>
<dbReference type="InterPro" id="IPR000182">
    <property type="entry name" value="GNAT_dom"/>
</dbReference>
<evidence type="ECO:0000259" key="3">
    <source>
        <dbReference type="PROSITE" id="PS51186"/>
    </source>
</evidence>
<dbReference type="Proteomes" id="UP001519332">
    <property type="component" value="Unassembled WGS sequence"/>
</dbReference>
<reference evidence="4 5" key="1">
    <citation type="submission" date="2021-03" db="EMBL/GenBank/DDBJ databases">
        <title>Sequencing the genomes of 1000 actinobacteria strains.</title>
        <authorList>
            <person name="Klenk H.-P."/>
        </authorList>
    </citation>
    <scope>NUCLEOTIDE SEQUENCE [LARGE SCALE GENOMIC DNA]</scope>
    <source>
        <strain evidence="4 5">DSM 46670</strain>
    </source>
</reference>
<dbReference type="PROSITE" id="PS51186">
    <property type="entry name" value="GNAT"/>
    <property type="match status" value="1"/>
</dbReference>